<keyword evidence="2" id="KW-1185">Reference proteome</keyword>
<proteinExistence type="predicted"/>
<accession>A0A1G5SDG6</accession>
<dbReference type="AlphaFoldDB" id="A0A1G5SDG6"/>
<organism evidence="1 2">
    <name type="scientific">Nitrosomonas mobilis</name>
    <dbReference type="NCBI Taxonomy" id="51642"/>
    <lineage>
        <taxon>Bacteria</taxon>
        <taxon>Pseudomonadati</taxon>
        <taxon>Pseudomonadota</taxon>
        <taxon>Betaproteobacteria</taxon>
        <taxon>Nitrosomonadales</taxon>
        <taxon>Nitrosomonadaceae</taxon>
        <taxon>Nitrosomonas</taxon>
    </lineage>
</organism>
<dbReference type="Proteomes" id="UP000198729">
    <property type="component" value="Unassembled WGS sequence"/>
</dbReference>
<reference evidence="1 2" key="1">
    <citation type="submission" date="2016-10" db="EMBL/GenBank/DDBJ databases">
        <authorList>
            <person name="de Groot N.N."/>
        </authorList>
    </citation>
    <scope>NUCLEOTIDE SEQUENCE [LARGE SCALE GENOMIC DNA]</scope>
    <source>
        <strain evidence="1">1</strain>
    </source>
</reference>
<evidence type="ECO:0000313" key="1">
    <source>
        <dbReference type="EMBL" id="SCZ85225.1"/>
    </source>
</evidence>
<protein>
    <submittedName>
        <fullName evidence="1">Uncharacterized protein</fullName>
    </submittedName>
</protein>
<name>A0A1G5SDG6_9PROT</name>
<gene>
    <name evidence="1" type="ORF">NSMM_370004</name>
</gene>
<sequence length="27" mass="3120">MKVSNFYKWLQKISQLSSTLSDSIDSI</sequence>
<evidence type="ECO:0000313" key="2">
    <source>
        <dbReference type="Proteomes" id="UP000198729"/>
    </source>
</evidence>
<dbReference type="EMBL" id="FMWO01000044">
    <property type="protein sequence ID" value="SCZ85225.1"/>
    <property type="molecule type" value="Genomic_DNA"/>
</dbReference>